<sequence length="196" mass="22398">MKQIEEKLDSIEEVLTILIKKVSGLENLHYEKKEVKASSDPVLAEIRDSVSKMPSGHLMLSEIYRLRKSIDEIFGDLVHKSAVSMNWRSGGLLLAASVLLIMATCGVIALKFISNENEQLKHMSIKYTSAQELEPELFTWLDSLYLQKRYWPVDSLRLMRRPMHKRSNPNISTDKKKGRPIRRMRQLCKSAIGAGS</sequence>
<keyword evidence="1" id="KW-0472">Membrane</keyword>
<keyword evidence="1" id="KW-1133">Transmembrane helix</keyword>
<gene>
    <name evidence="2" type="ORF">HWI92_12130</name>
</gene>
<protein>
    <submittedName>
        <fullName evidence="2">Uncharacterized protein</fullName>
    </submittedName>
</protein>
<evidence type="ECO:0000313" key="3">
    <source>
        <dbReference type="Proteomes" id="UP000612680"/>
    </source>
</evidence>
<feature type="transmembrane region" description="Helical" evidence="1">
    <location>
        <begin position="92"/>
        <end position="113"/>
    </location>
</feature>
<organism evidence="2 3">
    <name type="scientific">Dyadobacter sandarakinus</name>
    <dbReference type="NCBI Taxonomy" id="2747268"/>
    <lineage>
        <taxon>Bacteria</taxon>
        <taxon>Pseudomonadati</taxon>
        <taxon>Bacteroidota</taxon>
        <taxon>Cytophagia</taxon>
        <taxon>Cytophagales</taxon>
        <taxon>Spirosomataceae</taxon>
        <taxon>Dyadobacter</taxon>
    </lineage>
</organism>
<accession>A0ABX7I734</accession>
<name>A0ABX7I734_9BACT</name>
<keyword evidence="3" id="KW-1185">Reference proteome</keyword>
<dbReference type="RefSeq" id="WP_204664114.1">
    <property type="nucleotide sequence ID" value="NZ_CP056775.1"/>
</dbReference>
<evidence type="ECO:0000256" key="1">
    <source>
        <dbReference type="SAM" id="Phobius"/>
    </source>
</evidence>
<dbReference type="EMBL" id="CP056775">
    <property type="protein sequence ID" value="QRR01600.1"/>
    <property type="molecule type" value="Genomic_DNA"/>
</dbReference>
<dbReference type="Proteomes" id="UP000612680">
    <property type="component" value="Chromosome"/>
</dbReference>
<keyword evidence="1" id="KW-0812">Transmembrane</keyword>
<reference evidence="2 3" key="1">
    <citation type="submission" date="2020-06" db="EMBL/GenBank/DDBJ databases">
        <title>Dyadobacter sandarakinus sp. nov., isolated from the soil of the Arctic Yellow River Station.</title>
        <authorList>
            <person name="Zhang Y."/>
            <person name="Peng F."/>
        </authorList>
    </citation>
    <scope>NUCLEOTIDE SEQUENCE [LARGE SCALE GENOMIC DNA]</scope>
    <source>
        <strain evidence="2 3">Q3-56</strain>
    </source>
</reference>
<proteinExistence type="predicted"/>
<evidence type="ECO:0000313" key="2">
    <source>
        <dbReference type="EMBL" id="QRR01600.1"/>
    </source>
</evidence>